<keyword evidence="5" id="KW-1185">Reference proteome</keyword>
<dbReference type="InterPro" id="IPR001789">
    <property type="entry name" value="Sig_transdc_resp-reg_receiver"/>
</dbReference>
<accession>A0ABT8L8R7</accession>
<keyword evidence="4" id="KW-0238">DNA-binding</keyword>
<dbReference type="InterPro" id="IPR011006">
    <property type="entry name" value="CheY-like_superfamily"/>
</dbReference>
<comment type="caution">
    <text evidence="4">The sequence shown here is derived from an EMBL/GenBank/DDBJ whole genome shotgun (WGS) entry which is preliminary data.</text>
</comment>
<dbReference type="EMBL" id="JAUJEB010000004">
    <property type="protein sequence ID" value="MDN5214154.1"/>
    <property type="molecule type" value="Genomic_DNA"/>
</dbReference>
<feature type="modified residue" description="4-aspartylphosphate" evidence="1">
    <location>
        <position position="54"/>
    </location>
</feature>
<dbReference type="PROSITE" id="PS50930">
    <property type="entry name" value="HTH_LYTTR"/>
    <property type="match status" value="1"/>
</dbReference>
<evidence type="ECO:0000259" key="3">
    <source>
        <dbReference type="PROSITE" id="PS50930"/>
    </source>
</evidence>
<dbReference type="PANTHER" id="PTHR37299:SF1">
    <property type="entry name" value="STAGE 0 SPORULATION PROTEIN A HOMOLOG"/>
    <property type="match status" value="1"/>
</dbReference>
<keyword evidence="1" id="KW-0597">Phosphoprotein</keyword>
<dbReference type="InterPro" id="IPR046947">
    <property type="entry name" value="LytR-like"/>
</dbReference>
<organism evidence="4 5">
    <name type="scientific">Agaribacillus aureus</name>
    <dbReference type="NCBI Taxonomy" id="3051825"/>
    <lineage>
        <taxon>Bacteria</taxon>
        <taxon>Pseudomonadati</taxon>
        <taxon>Bacteroidota</taxon>
        <taxon>Cytophagia</taxon>
        <taxon>Cytophagales</taxon>
        <taxon>Splendidivirgaceae</taxon>
        <taxon>Agaribacillus</taxon>
    </lineage>
</organism>
<dbReference type="PROSITE" id="PS50110">
    <property type="entry name" value="RESPONSE_REGULATORY"/>
    <property type="match status" value="1"/>
</dbReference>
<reference evidence="4" key="1">
    <citation type="submission" date="2023-06" db="EMBL/GenBank/DDBJ databases">
        <title>Genomic of Agaribacillus aureum.</title>
        <authorList>
            <person name="Wang G."/>
        </authorList>
    </citation>
    <scope>NUCLEOTIDE SEQUENCE</scope>
    <source>
        <strain evidence="4">BMA12</strain>
    </source>
</reference>
<evidence type="ECO:0000313" key="5">
    <source>
        <dbReference type="Proteomes" id="UP001172083"/>
    </source>
</evidence>
<dbReference type="SUPFAM" id="SSF52172">
    <property type="entry name" value="CheY-like"/>
    <property type="match status" value="1"/>
</dbReference>
<dbReference type="SMART" id="SM00850">
    <property type="entry name" value="LytTR"/>
    <property type="match status" value="1"/>
</dbReference>
<name>A0ABT8L8R7_9BACT</name>
<evidence type="ECO:0000256" key="1">
    <source>
        <dbReference type="PROSITE-ProRule" id="PRU00169"/>
    </source>
</evidence>
<dbReference type="PANTHER" id="PTHR37299">
    <property type="entry name" value="TRANSCRIPTIONAL REGULATOR-RELATED"/>
    <property type="match status" value="1"/>
</dbReference>
<feature type="domain" description="HTH LytTR-type" evidence="3">
    <location>
        <begin position="131"/>
        <end position="229"/>
    </location>
</feature>
<dbReference type="Gene3D" id="3.40.50.2300">
    <property type="match status" value="1"/>
</dbReference>
<dbReference type="InterPro" id="IPR007492">
    <property type="entry name" value="LytTR_DNA-bd_dom"/>
</dbReference>
<gene>
    <name evidence="4" type="ORF">QQ020_18905</name>
</gene>
<proteinExistence type="predicted"/>
<dbReference type="Proteomes" id="UP001172083">
    <property type="component" value="Unassembled WGS sequence"/>
</dbReference>
<dbReference type="GO" id="GO:0003677">
    <property type="term" value="F:DNA binding"/>
    <property type="evidence" value="ECO:0007669"/>
    <property type="project" value="UniProtKB-KW"/>
</dbReference>
<dbReference type="Gene3D" id="2.40.50.1020">
    <property type="entry name" value="LytTr DNA-binding domain"/>
    <property type="match status" value="1"/>
</dbReference>
<protein>
    <submittedName>
        <fullName evidence="4">LytTR family DNA-binding domain-containing protein</fullName>
    </submittedName>
</protein>
<dbReference type="Pfam" id="PF04397">
    <property type="entry name" value="LytTR"/>
    <property type="match status" value="1"/>
</dbReference>
<sequence length="229" mass="26508">MITCVAIDDEPEALEIIKMHVSKITELDLLGCFFDPETAIDFIEQGSVDLIFLDINLPGFSGIDFLKRLKNQPHVIFTTAYSEYAVESYEFEAVDYLLKPFEFDRFLLAFNKVKKVIALGGSETQDAKKFFFIKDGSKTVRIQFEDILFIQGYGNYLSLTTKKGKNTVRMTFNQLMNQLPPQSFMRVHNSYVVSLQNIHKIEHNYIFFHNQKIPIGAGYKKDFMRKINI</sequence>
<feature type="domain" description="Response regulatory" evidence="2">
    <location>
        <begin position="3"/>
        <end position="114"/>
    </location>
</feature>
<evidence type="ECO:0000313" key="4">
    <source>
        <dbReference type="EMBL" id="MDN5214154.1"/>
    </source>
</evidence>
<evidence type="ECO:0000259" key="2">
    <source>
        <dbReference type="PROSITE" id="PS50110"/>
    </source>
</evidence>
<dbReference type="RefSeq" id="WP_346759489.1">
    <property type="nucleotide sequence ID" value="NZ_JAUJEB010000004.1"/>
</dbReference>
<dbReference type="Pfam" id="PF00072">
    <property type="entry name" value="Response_reg"/>
    <property type="match status" value="1"/>
</dbReference>
<dbReference type="SMART" id="SM00448">
    <property type="entry name" value="REC"/>
    <property type="match status" value="1"/>
</dbReference>